<dbReference type="EC" id="2.1.1.77" evidence="3 9"/>
<dbReference type="AlphaFoldDB" id="A0A939KGS6"/>
<dbReference type="InterPro" id="IPR000682">
    <property type="entry name" value="PCMT"/>
</dbReference>
<dbReference type="PANTHER" id="PTHR11579">
    <property type="entry name" value="PROTEIN-L-ISOASPARTATE O-METHYLTRANSFERASE"/>
    <property type="match status" value="1"/>
</dbReference>
<dbReference type="PANTHER" id="PTHR11579:SF0">
    <property type="entry name" value="PROTEIN-L-ISOASPARTATE(D-ASPARTATE) O-METHYLTRANSFERASE"/>
    <property type="match status" value="1"/>
</dbReference>
<comment type="subcellular location">
    <subcellularLocation>
        <location evidence="1">Cytoplasm</location>
    </subcellularLocation>
</comment>
<evidence type="ECO:0000256" key="4">
    <source>
        <dbReference type="ARBA" id="ARBA00013346"/>
    </source>
</evidence>
<keyword evidence="7 10" id="KW-0808">Transferase</keyword>
<keyword evidence="11" id="KW-1185">Reference proteome</keyword>
<gene>
    <name evidence="10" type="ORF">J3A84_12450</name>
</gene>
<keyword evidence="5" id="KW-0963">Cytoplasm</keyword>
<keyword evidence="8" id="KW-0949">S-adenosyl-L-methionine</keyword>
<dbReference type="PROSITE" id="PS01279">
    <property type="entry name" value="PCMT"/>
    <property type="match status" value="1"/>
</dbReference>
<dbReference type="GO" id="GO:0032259">
    <property type="term" value="P:methylation"/>
    <property type="evidence" value="ECO:0007669"/>
    <property type="project" value="UniProtKB-KW"/>
</dbReference>
<dbReference type="NCBIfam" id="TIGR00080">
    <property type="entry name" value="pimt"/>
    <property type="match status" value="1"/>
</dbReference>
<evidence type="ECO:0000256" key="8">
    <source>
        <dbReference type="ARBA" id="ARBA00022691"/>
    </source>
</evidence>
<organism evidence="10 11">
    <name type="scientific">Proteiniclasticum aestuarii</name>
    <dbReference type="NCBI Taxonomy" id="2817862"/>
    <lineage>
        <taxon>Bacteria</taxon>
        <taxon>Bacillati</taxon>
        <taxon>Bacillota</taxon>
        <taxon>Clostridia</taxon>
        <taxon>Eubacteriales</taxon>
        <taxon>Clostridiaceae</taxon>
        <taxon>Proteiniclasticum</taxon>
    </lineage>
</organism>
<evidence type="ECO:0000256" key="9">
    <source>
        <dbReference type="NCBIfam" id="TIGR00080"/>
    </source>
</evidence>
<evidence type="ECO:0000256" key="5">
    <source>
        <dbReference type="ARBA" id="ARBA00022490"/>
    </source>
</evidence>
<keyword evidence="6 10" id="KW-0489">Methyltransferase</keyword>
<evidence type="ECO:0000313" key="11">
    <source>
        <dbReference type="Proteomes" id="UP000664218"/>
    </source>
</evidence>
<dbReference type="CDD" id="cd02440">
    <property type="entry name" value="AdoMet_MTases"/>
    <property type="match status" value="1"/>
</dbReference>
<dbReference type="GO" id="GO:0030091">
    <property type="term" value="P:protein repair"/>
    <property type="evidence" value="ECO:0007669"/>
    <property type="project" value="UniProtKB-UniRule"/>
</dbReference>
<evidence type="ECO:0000256" key="6">
    <source>
        <dbReference type="ARBA" id="ARBA00022603"/>
    </source>
</evidence>
<dbReference type="Gene3D" id="3.40.50.150">
    <property type="entry name" value="Vaccinia Virus protein VP39"/>
    <property type="match status" value="1"/>
</dbReference>
<proteinExistence type="inferred from homology"/>
<evidence type="ECO:0000256" key="2">
    <source>
        <dbReference type="ARBA" id="ARBA00005369"/>
    </source>
</evidence>
<evidence type="ECO:0000313" key="10">
    <source>
        <dbReference type="EMBL" id="MBO1265842.1"/>
    </source>
</evidence>
<dbReference type="InterPro" id="IPR029063">
    <property type="entry name" value="SAM-dependent_MTases_sf"/>
</dbReference>
<evidence type="ECO:0000256" key="7">
    <source>
        <dbReference type="ARBA" id="ARBA00022679"/>
    </source>
</evidence>
<reference evidence="10" key="1">
    <citation type="submission" date="2021-03" db="EMBL/GenBank/DDBJ databases">
        <title>Proteiniclasticum marinus sp. nov., isolated from tidal flat sediment.</title>
        <authorList>
            <person name="Namirimu T."/>
            <person name="Yang J.-A."/>
            <person name="Yang S.-H."/>
            <person name="Kim Y.-J."/>
            <person name="Kwon K.K."/>
        </authorList>
    </citation>
    <scope>NUCLEOTIDE SEQUENCE</scope>
    <source>
        <strain evidence="10">SCR006</strain>
    </source>
</reference>
<dbReference type="GO" id="GO:0004719">
    <property type="term" value="F:protein-L-isoaspartate (D-aspartate) O-methyltransferase activity"/>
    <property type="evidence" value="ECO:0007669"/>
    <property type="project" value="UniProtKB-UniRule"/>
</dbReference>
<dbReference type="GO" id="GO:0005737">
    <property type="term" value="C:cytoplasm"/>
    <property type="evidence" value="ECO:0007669"/>
    <property type="project" value="UniProtKB-SubCell"/>
</dbReference>
<dbReference type="EMBL" id="JAFNJU010000010">
    <property type="protein sequence ID" value="MBO1265842.1"/>
    <property type="molecule type" value="Genomic_DNA"/>
</dbReference>
<name>A0A939KGS6_9CLOT</name>
<dbReference type="Pfam" id="PF01135">
    <property type="entry name" value="PCMT"/>
    <property type="match status" value="1"/>
</dbReference>
<dbReference type="Proteomes" id="UP000664218">
    <property type="component" value="Unassembled WGS sequence"/>
</dbReference>
<sequence>MDYDKLEAYFLSLDRSLFLEGEYRKLSEMNQPLPIGFGQTISQPTLVLMMTYMLDPDERCRVLEIGTGSGFQTALLSAFSEEVYTVERIPELSEKARRRLDAMGYRNIFYRIGDGSDGWKEHAPYDRIMVTAAASKIPDELLHQLNRGGKMLIPVGPENLQELLLVRKNQDETVEVETVEWVRFVEMKGKYGWNRKE</sequence>
<dbReference type="NCBIfam" id="NF001453">
    <property type="entry name" value="PRK00312.1"/>
    <property type="match status" value="1"/>
</dbReference>
<dbReference type="RefSeq" id="WP_207600368.1">
    <property type="nucleotide sequence ID" value="NZ_JAFNJU010000010.1"/>
</dbReference>
<comment type="caution">
    <text evidence="10">The sequence shown here is derived from an EMBL/GenBank/DDBJ whole genome shotgun (WGS) entry which is preliminary data.</text>
</comment>
<evidence type="ECO:0000256" key="1">
    <source>
        <dbReference type="ARBA" id="ARBA00004496"/>
    </source>
</evidence>
<dbReference type="FunFam" id="3.40.50.150:FF:000010">
    <property type="entry name" value="Protein-L-isoaspartate O-methyltransferase"/>
    <property type="match status" value="1"/>
</dbReference>
<evidence type="ECO:0000256" key="3">
    <source>
        <dbReference type="ARBA" id="ARBA00011890"/>
    </source>
</evidence>
<dbReference type="SUPFAM" id="SSF53335">
    <property type="entry name" value="S-adenosyl-L-methionine-dependent methyltransferases"/>
    <property type="match status" value="1"/>
</dbReference>
<comment type="similarity">
    <text evidence="2">Belongs to the methyltransferase superfamily. L-isoaspartyl/D-aspartyl protein methyltransferase family.</text>
</comment>
<accession>A0A939KGS6</accession>
<protein>
    <recommendedName>
        <fullName evidence="4 9">Protein-L-isoaspartate O-methyltransferase</fullName>
        <ecNumber evidence="3 9">2.1.1.77</ecNumber>
    </recommendedName>
</protein>